<gene>
    <name evidence="1" type="ORF">MARPO_0125s0014</name>
</gene>
<dbReference type="AlphaFoldDB" id="A0A2R6W936"/>
<organism evidence="1 2">
    <name type="scientific">Marchantia polymorpha</name>
    <name type="common">Common liverwort</name>
    <name type="synonym">Marchantia aquatica</name>
    <dbReference type="NCBI Taxonomy" id="3197"/>
    <lineage>
        <taxon>Eukaryota</taxon>
        <taxon>Viridiplantae</taxon>
        <taxon>Streptophyta</taxon>
        <taxon>Embryophyta</taxon>
        <taxon>Marchantiophyta</taxon>
        <taxon>Marchantiopsida</taxon>
        <taxon>Marchantiidae</taxon>
        <taxon>Marchantiales</taxon>
        <taxon>Marchantiaceae</taxon>
        <taxon>Marchantia</taxon>
    </lineage>
</organism>
<proteinExistence type="predicted"/>
<dbReference type="Proteomes" id="UP000244005">
    <property type="component" value="Unassembled WGS sequence"/>
</dbReference>
<keyword evidence="2" id="KW-1185">Reference proteome</keyword>
<dbReference type="Gramene" id="Mp4g06690.1">
    <property type="protein sequence ID" value="Mp4g06690.1.cds1"/>
    <property type="gene ID" value="Mp4g06690"/>
</dbReference>
<name>A0A2R6W936_MARPO</name>
<evidence type="ECO:0000313" key="1">
    <source>
        <dbReference type="EMBL" id="PTQ30364.1"/>
    </source>
</evidence>
<protein>
    <submittedName>
        <fullName evidence="1">Uncharacterized protein</fullName>
    </submittedName>
</protein>
<dbReference type="EMBL" id="KZ772797">
    <property type="protein sequence ID" value="PTQ30364.1"/>
    <property type="molecule type" value="Genomic_DNA"/>
</dbReference>
<reference evidence="2" key="1">
    <citation type="journal article" date="2017" name="Cell">
        <title>Insights into land plant evolution garnered from the Marchantia polymorpha genome.</title>
        <authorList>
            <person name="Bowman J.L."/>
            <person name="Kohchi T."/>
            <person name="Yamato K.T."/>
            <person name="Jenkins J."/>
            <person name="Shu S."/>
            <person name="Ishizaki K."/>
            <person name="Yamaoka S."/>
            <person name="Nishihama R."/>
            <person name="Nakamura Y."/>
            <person name="Berger F."/>
            <person name="Adam C."/>
            <person name="Aki S.S."/>
            <person name="Althoff F."/>
            <person name="Araki T."/>
            <person name="Arteaga-Vazquez M.A."/>
            <person name="Balasubrmanian S."/>
            <person name="Barry K."/>
            <person name="Bauer D."/>
            <person name="Boehm C.R."/>
            <person name="Briginshaw L."/>
            <person name="Caballero-Perez J."/>
            <person name="Catarino B."/>
            <person name="Chen F."/>
            <person name="Chiyoda S."/>
            <person name="Chovatia M."/>
            <person name="Davies K.M."/>
            <person name="Delmans M."/>
            <person name="Demura T."/>
            <person name="Dierschke T."/>
            <person name="Dolan L."/>
            <person name="Dorantes-Acosta A.E."/>
            <person name="Eklund D.M."/>
            <person name="Florent S.N."/>
            <person name="Flores-Sandoval E."/>
            <person name="Fujiyama A."/>
            <person name="Fukuzawa H."/>
            <person name="Galik B."/>
            <person name="Grimanelli D."/>
            <person name="Grimwood J."/>
            <person name="Grossniklaus U."/>
            <person name="Hamada T."/>
            <person name="Haseloff J."/>
            <person name="Hetherington A.J."/>
            <person name="Higo A."/>
            <person name="Hirakawa Y."/>
            <person name="Hundley H.N."/>
            <person name="Ikeda Y."/>
            <person name="Inoue K."/>
            <person name="Inoue S.I."/>
            <person name="Ishida S."/>
            <person name="Jia Q."/>
            <person name="Kakita M."/>
            <person name="Kanazawa T."/>
            <person name="Kawai Y."/>
            <person name="Kawashima T."/>
            <person name="Kennedy M."/>
            <person name="Kinose K."/>
            <person name="Kinoshita T."/>
            <person name="Kohara Y."/>
            <person name="Koide E."/>
            <person name="Komatsu K."/>
            <person name="Kopischke S."/>
            <person name="Kubo M."/>
            <person name="Kyozuka J."/>
            <person name="Lagercrantz U."/>
            <person name="Lin S.S."/>
            <person name="Lindquist E."/>
            <person name="Lipzen A.M."/>
            <person name="Lu C.W."/>
            <person name="De Luna E."/>
            <person name="Martienssen R.A."/>
            <person name="Minamino N."/>
            <person name="Mizutani M."/>
            <person name="Mizutani M."/>
            <person name="Mochizuki N."/>
            <person name="Monte I."/>
            <person name="Mosher R."/>
            <person name="Nagasaki H."/>
            <person name="Nakagami H."/>
            <person name="Naramoto S."/>
            <person name="Nishitani K."/>
            <person name="Ohtani M."/>
            <person name="Okamoto T."/>
            <person name="Okumura M."/>
            <person name="Phillips J."/>
            <person name="Pollak B."/>
            <person name="Reinders A."/>
            <person name="Rovekamp M."/>
            <person name="Sano R."/>
            <person name="Sawa S."/>
            <person name="Schmid M.W."/>
            <person name="Shirakawa M."/>
            <person name="Solano R."/>
            <person name="Spunde A."/>
            <person name="Suetsugu N."/>
            <person name="Sugano S."/>
            <person name="Sugiyama A."/>
            <person name="Sun R."/>
            <person name="Suzuki Y."/>
            <person name="Takenaka M."/>
            <person name="Takezawa D."/>
            <person name="Tomogane H."/>
            <person name="Tsuzuki M."/>
            <person name="Ueda T."/>
            <person name="Umeda M."/>
            <person name="Ward J.M."/>
            <person name="Watanabe Y."/>
            <person name="Yazaki K."/>
            <person name="Yokoyama R."/>
            <person name="Yoshitake Y."/>
            <person name="Yotsui I."/>
            <person name="Zachgo S."/>
            <person name="Schmutz J."/>
        </authorList>
    </citation>
    <scope>NUCLEOTIDE SEQUENCE [LARGE SCALE GENOMIC DNA]</scope>
    <source>
        <strain evidence="2">Tak-1</strain>
    </source>
</reference>
<accession>A0A2R6W936</accession>
<sequence length="144" mass="16167">MDDLSVVNRFLTVMGMVAGMGADFLLHPLRVRFWWGQVQLPNTFAPKESPHSPHGSHPSEPARNRAAHALLLVLPSRHRSPRSTVSPKVTAIDPIAILKVRDELTIGNRNEIRELIYAPEFGLLIHEVLLSDRLVKQRRITATS</sequence>
<evidence type="ECO:0000313" key="2">
    <source>
        <dbReference type="Proteomes" id="UP000244005"/>
    </source>
</evidence>